<evidence type="ECO:0000313" key="1">
    <source>
        <dbReference type="EMBL" id="KMY50084.1"/>
    </source>
</evidence>
<dbReference type="AlphaFoldDB" id="A0A0K9GTS2"/>
<evidence type="ECO:0000313" key="2">
    <source>
        <dbReference type="Proteomes" id="UP000037146"/>
    </source>
</evidence>
<dbReference type="PATRIC" id="fig|1679170.3.peg.2650"/>
<dbReference type="OrthoDB" id="2514209at2"/>
<dbReference type="STRING" id="1679170.AC625_11715"/>
<accession>A0A0K9GTS2</accession>
<gene>
    <name evidence="1" type="ORF">AC625_11715</name>
</gene>
<name>A0A0K9GTS2_9BACI</name>
<comment type="caution">
    <text evidence="1">The sequence shown here is derived from an EMBL/GenBank/DDBJ whole genome shotgun (WGS) entry which is preliminary data.</text>
</comment>
<sequence length="407" mass="46799">MFADFEKAFFKKNEIDKNIPEEILKALSEKLPEGFAYTNIGNGAAGITTEGTSKVQIKGQIKLPDDLDLPGNFKPSTMKELMEFIYRTQHRLKLKRDENNAITINGESFSIDEFISFPFEDMKVSNSMELTVIPTPFQPPFEVSIEGNGIVKKLSIQRQPYPDMNKSLFKSINNNSFKISYFLYETENKLQFKFDLNIDNANSVEESIEALKLYESCIKGEFKLHGERFSMPDVVESEKESISATIAFWEKALKLEQISNVKFTPKSQILVEEVVIIEELYRSLIEKKPFKEYIQLTDLTINGFEGTDINNFLEIEGLSFQFTDRSSVSALGVELELDSVKGFFDFKVTDTEPVKEDKTKIKLIVEPIQGKKIYQSTIYFCNEEELLNYRNNFDLTTWQNAELITID</sequence>
<reference evidence="2" key="1">
    <citation type="submission" date="2015-07" db="EMBL/GenBank/DDBJ databases">
        <title>Genome sequencing project for genomic taxonomy and phylogenomics of Bacillus-like bacteria.</title>
        <authorList>
            <person name="Liu B."/>
            <person name="Wang J."/>
            <person name="Zhu Y."/>
            <person name="Liu G."/>
            <person name="Chen Q."/>
            <person name="Chen Z."/>
            <person name="Lan J."/>
            <person name="Che J."/>
            <person name="Ge C."/>
            <person name="Shi H."/>
            <person name="Pan Z."/>
            <person name="Liu X."/>
        </authorList>
    </citation>
    <scope>NUCLEOTIDE SEQUENCE [LARGE SCALE GENOMIC DNA]</scope>
    <source>
        <strain evidence="2">FJAT-27997</strain>
    </source>
</reference>
<protein>
    <recommendedName>
        <fullName evidence="3">Abortive phage resistance protein</fullName>
    </recommendedName>
</protein>
<dbReference type="InterPro" id="IPR031707">
    <property type="entry name" value="AbiGii_2"/>
</dbReference>
<organism evidence="1 2">
    <name type="scientific">Peribacillus loiseleuriae</name>
    <dbReference type="NCBI Taxonomy" id="1679170"/>
    <lineage>
        <taxon>Bacteria</taxon>
        <taxon>Bacillati</taxon>
        <taxon>Bacillota</taxon>
        <taxon>Bacilli</taxon>
        <taxon>Bacillales</taxon>
        <taxon>Bacillaceae</taxon>
        <taxon>Peribacillus</taxon>
    </lineage>
</organism>
<keyword evidence="2" id="KW-1185">Reference proteome</keyword>
<dbReference type="Proteomes" id="UP000037146">
    <property type="component" value="Unassembled WGS sequence"/>
</dbReference>
<dbReference type="Pfam" id="PF16873">
    <property type="entry name" value="AbiGii_2"/>
    <property type="match status" value="1"/>
</dbReference>
<dbReference type="EMBL" id="LFZW01000001">
    <property type="protein sequence ID" value="KMY50084.1"/>
    <property type="molecule type" value="Genomic_DNA"/>
</dbReference>
<proteinExistence type="predicted"/>
<dbReference type="RefSeq" id="WP_049681437.1">
    <property type="nucleotide sequence ID" value="NZ_LFZW01000001.1"/>
</dbReference>
<evidence type="ECO:0008006" key="3">
    <source>
        <dbReference type="Google" id="ProtNLM"/>
    </source>
</evidence>